<keyword evidence="2" id="KW-1185">Reference proteome</keyword>
<evidence type="ECO:0008006" key="3">
    <source>
        <dbReference type="Google" id="ProtNLM"/>
    </source>
</evidence>
<accession>F6HER1</accession>
<organism evidence="1 2">
    <name type="scientific">Vitis vinifera</name>
    <name type="common">Grape</name>
    <dbReference type="NCBI Taxonomy" id="29760"/>
    <lineage>
        <taxon>Eukaryota</taxon>
        <taxon>Viridiplantae</taxon>
        <taxon>Streptophyta</taxon>
        <taxon>Embryophyta</taxon>
        <taxon>Tracheophyta</taxon>
        <taxon>Spermatophyta</taxon>
        <taxon>Magnoliopsida</taxon>
        <taxon>eudicotyledons</taxon>
        <taxon>Gunneridae</taxon>
        <taxon>Pentapetalae</taxon>
        <taxon>rosids</taxon>
        <taxon>Vitales</taxon>
        <taxon>Vitaceae</taxon>
        <taxon>Viteae</taxon>
        <taxon>Vitis</taxon>
    </lineage>
</organism>
<sequence>MLHHLHRLISPLSTLVSSFEALNVKRFDVAFTVDPLYHQTSAQFDGVKGLLLNNLAVYGGCRVLFDSLEVPGKCILCSSENNSSDMVAISFAKEYIEQMVMNMLEKNEISPTLRDIMCLFNEENQQPSHTFNEAVTDDGFTFGDPTIHSHYEGNDSYTSYEPDVDDRLENVATFLFQGLGFTSKKNVWAGTDHWKFQKCKGSEDVPTESESSFTKKRPKNKKITELDISFTKYLVKEAPDVFVPLKNPKLLLLPASREPCRNTLPEDCHYQPEDLVKLFLLPKVMCLGKRRRQLPDAQEHNDDDRLPSWDNGSVFNCQYDDGYADSDVENLDILVSQPRQVKKIEVQYDKTSKQIDVHILKKTLQDLMQESIQMSEAVYNNAISLKHILSTFPDDCPAAKLQDISPHLCFICLLHLVNEHCLNMHGCPNLDDLIMQFPLSSQNTGDVILSSS</sequence>
<dbReference type="GO" id="GO:0007076">
    <property type="term" value="P:mitotic chromosome condensation"/>
    <property type="evidence" value="ECO:0007669"/>
    <property type="project" value="InterPro"/>
</dbReference>
<dbReference type="InterPro" id="IPR022816">
    <property type="entry name" value="Condensin_barren_su2"/>
</dbReference>
<dbReference type="HOGENOM" id="CLU_010510_2_1_1"/>
<dbReference type="AlphaFoldDB" id="F6HER1"/>
<dbReference type="Pfam" id="PF05786">
    <property type="entry name" value="Cnd2"/>
    <property type="match status" value="3"/>
</dbReference>
<dbReference type="PaxDb" id="29760-VIT_19s0090g00970.t01"/>
<evidence type="ECO:0000313" key="2">
    <source>
        <dbReference type="Proteomes" id="UP000009183"/>
    </source>
</evidence>
<dbReference type="GO" id="GO:0000796">
    <property type="term" value="C:condensin complex"/>
    <property type="evidence" value="ECO:0007669"/>
    <property type="project" value="InterPro"/>
</dbReference>
<gene>
    <name evidence="1" type="ordered locus">VIT_19s0090g00970</name>
</gene>
<dbReference type="PANTHER" id="PTHR13108:SF10">
    <property type="entry name" value="CONDENSIN COMPLEX SUBUNIT 2"/>
    <property type="match status" value="1"/>
</dbReference>
<name>F6HER1_VITVI</name>
<reference evidence="2" key="1">
    <citation type="journal article" date="2007" name="Nature">
        <title>The grapevine genome sequence suggests ancestral hexaploidization in major angiosperm phyla.</title>
        <authorList>
            <consortium name="The French-Italian Public Consortium for Grapevine Genome Characterization."/>
            <person name="Jaillon O."/>
            <person name="Aury J.-M."/>
            <person name="Noel B."/>
            <person name="Policriti A."/>
            <person name="Clepet C."/>
            <person name="Casagrande A."/>
            <person name="Choisne N."/>
            <person name="Aubourg S."/>
            <person name="Vitulo N."/>
            <person name="Jubin C."/>
            <person name="Vezzi A."/>
            <person name="Legeai F."/>
            <person name="Hugueney P."/>
            <person name="Dasilva C."/>
            <person name="Horner D."/>
            <person name="Mica E."/>
            <person name="Jublot D."/>
            <person name="Poulain J."/>
            <person name="Bruyere C."/>
            <person name="Billault A."/>
            <person name="Segurens B."/>
            <person name="Gouyvenoux M."/>
            <person name="Ugarte E."/>
            <person name="Cattonaro F."/>
            <person name="Anthouard V."/>
            <person name="Vico V."/>
            <person name="Del Fabbro C."/>
            <person name="Alaux M."/>
            <person name="Di Gaspero G."/>
            <person name="Dumas V."/>
            <person name="Felice N."/>
            <person name="Paillard S."/>
            <person name="Juman I."/>
            <person name="Moroldo M."/>
            <person name="Scalabrin S."/>
            <person name="Canaguier A."/>
            <person name="Le Clainche I."/>
            <person name="Malacrida G."/>
            <person name="Durand E."/>
            <person name="Pesole G."/>
            <person name="Laucou V."/>
            <person name="Chatelet P."/>
            <person name="Merdinoglu D."/>
            <person name="Delledonne M."/>
            <person name="Pezzotti M."/>
            <person name="Lecharny A."/>
            <person name="Scarpelli C."/>
            <person name="Artiguenave F."/>
            <person name="Pe M.E."/>
            <person name="Valle G."/>
            <person name="Morgante M."/>
            <person name="Caboche M."/>
            <person name="Adam-Blondon A.-F."/>
            <person name="Weissenbach J."/>
            <person name="Quetier F."/>
            <person name="Wincker P."/>
        </authorList>
    </citation>
    <scope>NUCLEOTIDE SEQUENCE [LARGE SCALE GENOMIC DNA]</scope>
    <source>
        <strain evidence="2">cv. Pinot noir / PN40024</strain>
    </source>
</reference>
<dbReference type="eggNOG" id="KOG2328">
    <property type="taxonomic scope" value="Eukaryota"/>
</dbReference>
<protein>
    <recommendedName>
        <fullName evidence="3">Condensin complex subunit 2</fullName>
    </recommendedName>
</protein>
<dbReference type="PANTHER" id="PTHR13108">
    <property type="entry name" value="CONDENSIN COMPLEX SUBUNIT 2"/>
    <property type="match status" value="1"/>
</dbReference>
<dbReference type="STRING" id="29760.F6HER1"/>
<evidence type="ECO:0000313" key="1">
    <source>
        <dbReference type="EMBL" id="CCB50685.1"/>
    </source>
</evidence>
<proteinExistence type="predicted"/>
<dbReference type="Proteomes" id="UP000009183">
    <property type="component" value="Chromosome 19"/>
</dbReference>
<dbReference type="EMBL" id="FN595751">
    <property type="protein sequence ID" value="CCB50685.1"/>
    <property type="molecule type" value="Genomic_DNA"/>
</dbReference>
<dbReference type="InParanoid" id="F6HER1"/>